<evidence type="ECO:0000256" key="6">
    <source>
        <dbReference type="ARBA" id="ARBA00022801"/>
    </source>
</evidence>
<evidence type="ECO:0000259" key="13">
    <source>
        <dbReference type="PROSITE" id="PS51883"/>
    </source>
</evidence>
<dbReference type="InterPro" id="IPR006073">
    <property type="entry name" value="GTP-bd"/>
</dbReference>
<dbReference type="Gene3D" id="3.30.300.350">
    <property type="entry name" value="GTP-binding protein OBG, C-terminal domain"/>
    <property type="match status" value="1"/>
</dbReference>
<dbReference type="PIRSF" id="PIRSF002401">
    <property type="entry name" value="GTP_bd_Obg/CgtA"/>
    <property type="match status" value="1"/>
</dbReference>
<comment type="similarity">
    <text evidence="2 9">Belongs to the TRAFAC class OBG-HflX-like GTPase superfamily. OBG GTPase family.</text>
</comment>
<evidence type="ECO:0000313" key="14">
    <source>
        <dbReference type="EMBL" id="PAV27609.1"/>
    </source>
</evidence>
<dbReference type="PROSITE" id="PS00905">
    <property type="entry name" value="GTP1_OBG"/>
    <property type="match status" value="1"/>
</dbReference>
<evidence type="ECO:0000256" key="9">
    <source>
        <dbReference type="HAMAP-Rule" id="MF_01454"/>
    </source>
</evidence>
<dbReference type="NCBIfam" id="NF008954">
    <property type="entry name" value="PRK12296.1"/>
    <property type="match status" value="1"/>
</dbReference>
<sequence>MFVDQVSVYVKAGDGGNGLVAYRREKYVPKGGPAGGDGGNGGNIIFEVDEGLNTLMDFRYNRHFKGKRGENGMSKTQHGKNSAPLVVPVPPGTTVIDEETEEVIADLTTHGQQAVIVKGGRGGRGNTRFATPRNPAPDMAENGEPGQERNIKVELKLIADVGLVGFPSVGKSTLLSVVSAAKPKIADYHFTTLAPNLGVVDTSDQRSFVMADLPGLIEGAHEGIGLGHQFLRHVERTRLIVHVIDMASTEGRDPYDDYLKINQELREYDSKLMERPQIIAANKMDMPGAEENLEKFKEQLEDDFPVYNISALTKDGLRDILFAIADALDAIPKNTEELEEVEEKVVYRYQKEDDPFEITRDSDGAFVLSGIKIEKLFKMTDFNRDEAVQRFSRQLRGMGVDEALRKRGAKDGDTIRLLDYEFEFIE</sequence>
<keyword evidence="15" id="KW-1185">Reference proteome</keyword>
<feature type="region of interest" description="Disordered" evidence="10">
    <location>
        <begin position="117"/>
        <end position="146"/>
    </location>
</feature>
<dbReference type="FunFam" id="3.40.50.300:FF:000515">
    <property type="entry name" value="GTPase Obg"/>
    <property type="match status" value="1"/>
</dbReference>
<feature type="binding site" evidence="9">
    <location>
        <begin position="212"/>
        <end position="215"/>
    </location>
    <ligand>
        <name>GTP</name>
        <dbReference type="ChEBI" id="CHEBI:37565"/>
    </ligand>
</feature>
<dbReference type="NCBIfam" id="TIGR02729">
    <property type="entry name" value="Obg_CgtA"/>
    <property type="match status" value="1"/>
</dbReference>
<dbReference type="InterPro" id="IPR036346">
    <property type="entry name" value="GTP-bd_prot_GTP1/OBG_C_sf"/>
</dbReference>
<evidence type="ECO:0000259" key="11">
    <source>
        <dbReference type="PROSITE" id="PS51710"/>
    </source>
</evidence>
<evidence type="ECO:0000313" key="15">
    <source>
        <dbReference type="Proteomes" id="UP000218887"/>
    </source>
</evidence>
<evidence type="ECO:0000256" key="2">
    <source>
        <dbReference type="ARBA" id="ARBA00007699"/>
    </source>
</evidence>
<dbReference type="Gene3D" id="3.40.50.300">
    <property type="entry name" value="P-loop containing nucleotide triphosphate hydrolases"/>
    <property type="match status" value="1"/>
</dbReference>
<evidence type="ECO:0000256" key="10">
    <source>
        <dbReference type="SAM" id="MobiDB-lite"/>
    </source>
</evidence>
<feature type="binding site" evidence="9">
    <location>
        <position position="172"/>
    </location>
    <ligand>
        <name>Mg(2+)</name>
        <dbReference type="ChEBI" id="CHEBI:18420"/>
    </ligand>
</feature>
<dbReference type="GO" id="GO:0005525">
    <property type="term" value="F:GTP binding"/>
    <property type="evidence" value="ECO:0007669"/>
    <property type="project" value="UniProtKB-UniRule"/>
</dbReference>
<dbReference type="GO" id="GO:0003924">
    <property type="term" value="F:GTPase activity"/>
    <property type="evidence" value="ECO:0007669"/>
    <property type="project" value="UniProtKB-UniRule"/>
</dbReference>
<evidence type="ECO:0000256" key="7">
    <source>
        <dbReference type="ARBA" id="ARBA00022842"/>
    </source>
</evidence>
<feature type="domain" description="Obg" evidence="13">
    <location>
        <begin position="1"/>
        <end position="158"/>
    </location>
</feature>
<dbReference type="InterPro" id="IPR027417">
    <property type="entry name" value="P-loop_NTPase"/>
</dbReference>
<dbReference type="GO" id="GO:0042254">
    <property type="term" value="P:ribosome biogenesis"/>
    <property type="evidence" value="ECO:0007669"/>
    <property type="project" value="UniProtKB-UniRule"/>
</dbReference>
<evidence type="ECO:0000256" key="5">
    <source>
        <dbReference type="ARBA" id="ARBA00022741"/>
    </source>
</evidence>
<dbReference type="InterPro" id="IPR015349">
    <property type="entry name" value="OCT_dom"/>
</dbReference>
<dbReference type="InterPro" id="IPR031167">
    <property type="entry name" value="G_OBG"/>
</dbReference>
<dbReference type="SUPFAM" id="SSF52540">
    <property type="entry name" value="P-loop containing nucleoside triphosphate hydrolases"/>
    <property type="match status" value="1"/>
</dbReference>
<dbReference type="PANTHER" id="PTHR11702:SF31">
    <property type="entry name" value="MITOCHONDRIAL RIBOSOME-ASSOCIATED GTPASE 2"/>
    <property type="match status" value="1"/>
</dbReference>
<proteinExistence type="inferred from homology"/>
<dbReference type="PROSITE" id="PS51710">
    <property type="entry name" value="G_OBG"/>
    <property type="match status" value="1"/>
</dbReference>
<dbReference type="Pfam" id="PF01926">
    <property type="entry name" value="MMR_HSR1"/>
    <property type="match status" value="1"/>
</dbReference>
<dbReference type="OrthoDB" id="9807318at2"/>
<keyword evidence="5 9" id="KW-0547">Nucleotide-binding</keyword>
<comment type="subcellular location">
    <subcellularLocation>
        <location evidence="9">Cytoplasm</location>
    </subcellularLocation>
</comment>
<dbReference type="Proteomes" id="UP000218887">
    <property type="component" value="Unassembled WGS sequence"/>
</dbReference>
<dbReference type="Pfam" id="PF09269">
    <property type="entry name" value="DUF1967"/>
    <property type="match status" value="1"/>
</dbReference>
<feature type="domain" description="OCT" evidence="12">
    <location>
        <begin position="348"/>
        <end position="426"/>
    </location>
</feature>
<protein>
    <recommendedName>
        <fullName evidence="9">GTPase Obg</fullName>
        <ecNumber evidence="9">3.6.5.-</ecNumber>
    </recommendedName>
    <alternativeName>
        <fullName evidence="9">GTP-binding protein Obg</fullName>
    </alternativeName>
</protein>
<comment type="subunit">
    <text evidence="9">Monomer.</text>
</comment>
<dbReference type="Pfam" id="PF01018">
    <property type="entry name" value="GTP1_OBG"/>
    <property type="match status" value="1"/>
</dbReference>
<organism evidence="14 15">
    <name type="scientific">Virgibacillus profundi</name>
    <dbReference type="NCBI Taxonomy" id="2024555"/>
    <lineage>
        <taxon>Bacteria</taxon>
        <taxon>Bacillati</taxon>
        <taxon>Bacillota</taxon>
        <taxon>Bacilli</taxon>
        <taxon>Bacillales</taxon>
        <taxon>Bacillaceae</taxon>
        <taxon>Virgibacillus</taxon>
    </lineage>
</organism>
<feature type="binding site" evidence="9">
    <location>
        <begin position="310"/>
        <end position="312"/>
    </location>
    <ligand>
        <name>GTP</name>
        <dbReference type="ChEBI" id="CHEBI:37565"/>
    </ligand>
</feature>
<dbReference type="InterPro" id="IPR006074">
    <property type="entry name" value="GTP1-OBG_CS"/>
</dbReference>
<dbReference type="GO" id="GO:0000287">
    <property type="term" value="F:magnesium ion binding"/>
    <property type="evidence" value="ECO:0007669"/>
    <property type="project" value="InterPro"/>
</dbReference>
<dbReference type="HAMAP" id="MF_01454">
    <property type="entry name" value="GTPase_Obg"/>
    <property type="match status" value="1"/>
</dbReference>
<dbReference type="PROSITE" id="PS51883">
    <property type="entry name" value="OBG"/>
    <property type="match status" value="1"/>
</dbReference>
<dbReference type="PRINTS" id="PR00326">
    <property type="entry name" value="GTP1OBG"/>
</dbReference>
<dbReference type="RefSeq" id="WP_095657503.1">
    <property type="nucleotide sequence ID" value="NZ_NPOA01000026.1"/>
</dbReference>
<name>A0A2A2I792_9BACI</name>
<dbReference type="CDD" id="cd01898">
    <property type="entry name" value="Obg"/>
    <property type="match status" value="1"/>
</dbReference>
<dbReference type="PROSITE" id="PS51881">
    <property type="entry name" value="OCT"/>
    <property type="match status" value="1"/>
</dbReference>
<dbReference type="NCBIfam" id="NF008956">
    <property type="entry name" value="PRK12299.1"/>
    <property type="match status" value="1"/>
</dbReference>
<reference evidence="14 15" key="1">
    <citation type="submission" date="2017-08" db="EMBL/GenBank/DDBJ databases">
        <title>Virgibacillus indicus sp. nov. and Virgibacillus profoundi sp. nov, two moderately halophilic bacteria isolated from marine sediment by using the Microfluidic Streak Plate.</title>
        <authorList>
            <person name="Xu B."/>
            <person name="Hu B."/>
            <person name="Wang J."/>
            <person name="Zhu Y."/>
            <person name="Huang L."/>
            <person name="Du W."/>
            <person name="Huang Y."/>
        </authorList>
    </citation>
    <scope>NUCLEOTIDE SEQUENCE [LARGE SCALE GENOMIC DNA]</scope>
    <source>
        <strain evidence="14 15">IO3-P3-H5</strain>
    </source>
</reference>
<keyword evidence="6 9" id="KW-0378">Hydrolase</keyword>
<dbReference type="AlphaFoldDB" id="A0A2A2I792"/>
<feature type="binding site" evidence="9">
    <location>
        <position position="192"/>
    </location>
    <ligand>
        <name>Mg(2+)</name>
        <dbReference type="ChEBI" id="CHEBI:18420"/>
    </ligand>
</feature>
<evidence type="ECO:0000256" key="1">
    <source>
        <dbReference type="ARBA" id="ARBA00001946"/>
    </source>
</evidence>
<evidence type="ECO:0000256" key="4">
    <source>
        <dbReference type="ARBA" id="ARBA00022723"/>
    </source>
</evidence>
<dbReference type="GO" id="GO:0005737">
    <property type="term" value="C:cytoplasm"/>
    <property type="evidence" value="ECO:0007669"/>
    <property type="project" value="UniProtKB-SubCell"/>
</dbReference>
<evidence type="ECO:0000259" key="12">
    <source>
        <dbReference type="PROSITE" id="PS51881"/>
    </source>
</evidence>
<feature type="binding site" evidence="9">
    <location>
        <begin position="282"/>
        <end position="285"/>
    </location>
    <ligand>
        <name>GTP</name>
        <dbReference type="ChEBI" id="CHEBI:37565"/>
    </ligand>
</feature>
<evidence type="ECO:0000256" key="8">
    <source>
        <dbReference type="ARBA" id="ARBA00023134"/>
    </source>
</evidence>
<dbReference type="InterPro" id="IPR036726">
    <property type="entry name" value="GTP1_OBG_dom_sf"/>
</dbReference>
<dbReference type="PANTHER" id="PTHR11702">
    <property type="entry name" value="DEVELOPMENTALLY REGULATED GTP-BINDING PROTEIN-RELATED"/>
    <property type="match status" value="1"/>
</dbReference>
<gene>
    <name evidence="9" type="primary">obg</name>
    <name evidence="14" type="ORF">CIL05_21025</name>
</gene>
<evidence type="ECO:0000256" key="3">
    <source>
        <dbReference type="ARBA" id="ARBA00022490"/>
    </source>
</evidence>
<accession>A0A2A2I792</accession>
<dbReference type="EMBL" id="NPOA01000026">
    <property type="protein sequence ID" value="PAV27609.1"/>
    <property type="molecule type" value="Genomic_DNA"/>
</dbReference>
<dbReference type="EC" id="3.6.5.-" evidence="9"/>
<comment type="function">
    <text evidence="9">An essential GTPase which binds GTP, GDP and possibly (p)ppGpp with moderate affinity, with high nucleotide exchange rates and a fairly low GTP hydrolysis rate. Plays a role in control of the cell cycle, stress response, ribosome biogenesis and in those bacteria that undergo differentiation, in morphogenesis control.</text>
</comment>
<feature type="region of interest" description="Disordered" evidence="10">
    <location>
        <begin position="66"/>
        <end position="86"/>
    </location>
</feature>
<dbReference type="NCBIfam" id="NF008955">
    <property type="entry name" value="PRK12297.1"/>
    <property type="match status" value="1"/>
</dbReference>
<feature type="binding site" evidence="9">
    <location>
        <begin position="165"/>
        <end position="172"/>
    </location>
    <ligand>
        <name>GTP</name>
        <dbReference type="ChEBI" id="CHEBI:37565"/>
    </ligand>
</feature>
<dbReference type="InterPro" id="IPR014100">
    <property type="entry name" value="GTP-bd_Obg/CgtA"/>
</dbReference>
<dbReference type="InterPro" id="IPR006169">
    <property type="entry name" value="GTP1_OBG_dom"/>
</dbReference>
<feature type="binding site" evidence="9">
    <location>
        <begin position="190"/>
        <end position="194"/>
    </location>
    <ligand>
        <name>GTP</name>
        <dbReference type="ChEBI" id="CHEBI:37565"/>
    </ligand>
</feature>
<keyword evidence="7 9" id="KW-0460">Magnesium</keyword>
<feature type="domain" description="OBG-type G" evidence="11">
    <location>
        <begin position="159"/>
        <end position="329"/>
    </location>
</feature>
<keyword evidence="8 9" id="KW-0342">GTP-binding</keyword>
<dbReference type="SUPFAM" id="SSF102741">
    <property type="entry name" value="Obg GTP-binding protein C-terminal domain"/>
    <property type="match status" value="1"/>
</dbReference>
<dbReference type="InterPro" id="IPR045086">
    <property type="entry name" value="OBG_GTPase"/>
</dbReference>
<dbReference type="Gene3D" id="2.70.210.12">
    <property type="entry name" value="GTP1/OBG domain"/>
    <property type="match status" value="1"/>
</dbReference>
<keyword evidence="4 9" id="KW-0479">Metal-binding</keyword>
<comment type="cofactor">
    <cofactor evidence="1 9">
        <name>Mg(2+)</name>
        <dbReference type="ChEBI" id="CHEBI:18420"/>
    </cofactor>
</comment>
<keyword evidence="3 9" id="KW-0963">Cytoplasm</keyword>
<comment type="caution">
    <text evidence="14">The sequence shown here is derived from an EMBL/GenBank/DDBJ whole genome shotgun (WGS) entry which is preliminary data.</text>
</comment>
<dbReference type="SUPFAM" id="SSF82051">
    <property type="entry name" value="Obg GTP-binding protein N-terminal domain"/>
    <property type="match status" value="1"/>
</dbReference>
<dbReference type="NCBIfam" id="TIGR03595">
    <property type="entry name" value="Obg_CgtA_exten"/>
    <property type="match status" value="1"/>
</dbReference>
<dbReference type="FunFam" id="2.70.210.12:FF:000001">
    <property type="entry name" value="GTPase Obg"/>
    <property type="match status" value="1"/>
</dbReference>